<dbReference type="InterPro" id="IPR020846">
    <property type="entry name" value="MFS_dom"/>
</dbReference>
<organism evidence="9 10">
    <name type="scientific">Pararhizobium capsulatum DSM 1112</name>
    <dbReference type="NCBI Taxonomy" id="1121113"/>
    <lineage>
        <taxon>Bacteria</taxon>
        <taxon>Pseudomonadati</taxon>
        <taxon>Pseudomonadota</taxon>
        <taxon>Alphaproteobacteria</taxon>
        <taxon>Hyphomicrobiales</taxon>
        <taxon>Rhizobiaceae</taxon>
        <taxon>Rhizobium/Agrobacterium group</taxon>
        <taxon>Pararhizobium</taxon>
    </lineage>
</organism>
<evidence type="ECO:0000256" key="5">
    <source>
        <dbReference type="ARBA" id="ARBA00022989"/>
    </source>
</evidence>
<comment type="subcellular location">
    <subcellularLocation>
        <location evidence="1">Cell membrane</location>
        <topology evidence="1">Multi-pass membrane protein</topology>
    </subcellularLocation>
</comment>
<dbReference type="PANTHER" id="PTHR23517:SF13">
    <property type="entry name" value="MAJOR FACILITATOR SUPERFAMILY MFS_1"/>
    <property type="match status" value="1"/>
</dbReference>
<name>A0ABU0BPP8_9HYPH</name>
<keyword evidence="5 7" id="KW-1133">Transmembrane helix</keyword>
<reference evidence="9 10" key="1">
    <citation type="submission" date="2023-07" db="EMBL/GenBank/DDBJ databases">
        <title>Genomic Encyclopedia of Type Strains, Phase IV (KMG-IV): sequencing the most valuable type-strain genomes for metagenomic binning, comparative biology and taxonomic classification.</title>
        <authorList>
            <person name="Goeker M."/>
        </authorList>
    </citation>
    <scope>NUCLEOTIDE SEQUENCE [LARGE SCALE GENOMIC DNA]</scope>
    <source>
        <strain evidence="9 10">DSM 1112</strain>
    </source>
</reference>
<gene>
    <name evidence="9" type="ORF">QO002_002357</name>
</gene>
<proteinExistence type="predicted"/>
<comment type="caution">
    <text evidence="9">The sequence shown here is derived from an EMBL/GenBank/DDBJ whole genome shotgun (WGS) entry which is preliminary data.</text>
</comment>
<dbReference type="InterPro" id="IPR011701">
    <property type="entry name" value="MFS"/>
</dbReference>
<dbReference type="SUPFAM" id="SSF103473">
    <property type="entry name" value="MFS general substrate transporter"/>
    <property type="match status" value="1"/>
</dbReference>
<feature type="transmembrane region" description="Helical" evidence="7">
    <location>
        <begin position="297"/>
        <end position="321"/>
    </location>
</feature>
<dbReference type="Gene3D" id="1.20.1250.20">
    <property type="entry name" value="MFS general substrate transporter like domains"/>
    <property type="match status" value="1"/>
</dbReference>
<keyword evidence="6 7" id="KW-0472">Membrane</keyword>
<feature type="transmembrane region" description="Helical" evidence="7">
    <location>
        <begin position="100"/>
        <end position="123"/>
    </location>
</feature>
<evidence type="ECO:0000313" key="10">
    <source>
        <dbReference type="Proteomes" id="UP001230207"/>
    </source>
</evidence>
<dbReference type="RefSeq" id="WP_307229780.1">
    <property type="nucleotide sequence ID" value="NZ_JAUSVF010000001.1"/>
</dbReference>
<feature type="transmembrane region" description="Helical" evidence="7">
    <location>
        <begin position="361"/>
        <end position="383"/>
    </location>
</feature>
<protein>
    <submittedName>
        <fullName evidence="9">MFS family permease</fullName>
    </submittedName>
</protein>
<keyword evidence="2" id="KW-0813">Transport</keyword>
<feature type="transmembrane region" description="Helical" evidence="7">
    <location>
        <begin position="272"/>
        <end position="291"/>
    </location>
</feature>
<evidence type="ECO:0000256" key="3">
    <source>
        <dbReference type="ARBA" id="ARBA00022475"/>
    </source>
</evidence>
<feature type="transmembrane region" description="Helical" evidence="7">
    <location>
        <begin position="42"/>
        <end position="64"/>
    </location>
</feature>
<evidence type="ECO:0000256" key="2">
    <source>
        <dbReference type="ARBA" id="ARBA00022448"/>
    </source>
</evidence>
<dbReference type="PANTHER" id="PTHR23517">
    <property type="entry name" value="RESISTANCE PROTEIN MDTM, PUTATIVE-RELATED-RELATED"/>
    <property type="match status" value="1"/>
</dbReference>
<evidence type="ECO:0000256" key="1">
    <source>
        <dbReference type="ARBA" id="ARBA00004651"/>
    </source>
</evidence>
<feature type="transmembrane region" description="Helical" evidence="7">
    <location>
        <begin position="76"/>
        <end position="94"/>
    </location>
</feature>
<sequence>MPSSPSYRRMTTFGVVAAATFSACSSAPTPLYHFYQEHFGLSPLVVTIIFAAYAVSLLLTLLTFGSISDHIGRKPAICASLAMNALAMALFILAEGGGMLIAARVMQGLAMGMAIPTLGATILDTDNERGPMLNSITPFIGLTAGSLLAGLLVTYAPDPAHLVFVVLLVMTLLEILLLLAMPETTRRRPGALASLRPHVAIPASARSAVLRTSPVNVAGWALGGFYLSLMPSLVTAATGIRSPLVGASVVSVLMLVATATVLLTRNAPATRVLPVGTLSLLIGVAVTLIGVNLQQVVLLFAGTMIVGIGFGGNFSAILRIVLPLAHNDDRAGLLSAFFVHSYLAFALPAIGAGLLARDIGLAQTAYIFGAGVIALAGISLFAARRIGAPA</sequence>
<dbReference type="EMBL" id="JAUSVF010000001">
    <property type="protein sequence ID" value="MDQ0320219.1"/>
    <property type="molecule type" value="Genomic_DNA"/>
</dbReference>
<keyword evidence="3" id="KW-1003">Cell membrane</keyword>
<dbReference type="Proteomes" id="UP001230207">
    <property type="component" value="Unassembled WGS sequence"/>
</dbReference>
<feature type="transmembrane region" description="Helical" evidence="7">
    <location>
        <begin position="217"/>
        <end position="238"/>
    </location>
</feature>
<dbReference type="Pfam" id="PF07690">
    <property type="entry name" value="MFS_1"/>
    <property type="match status" value="1"/>
</dbReference>
<feature type="domain" description="Major facilitator superfamily (MFS) profile" evidence="8">
    <location>
        <begin position="1"/>
        <end position="387"/>
    </location>
</feature>
<evidence type="ECO:0000256" key="4">
    <source>
        <dbReference type="ARBA" id="ARBA00022692"/>
    </source>
</evidence>
<dbReference type="InterPro" id="IPR050171">
    <property type="entry name" value="MFS_Transporters"/>
</dbReference>
<dbReference type="PROSITE" id="PS50850">
    <property type="entry name" value="MFS"/>
    <property type="match status" value="1"/>
</dbReference>
<evidence type="ECO:0000256" key="6">
    <source>
        <dbReference type="ARBA" id="ARBA00023136"/>
    </source>
</evidence>
<evidence type="ECO:0000259" key="8">
    <source>
        <dbReference type="PROSITE" id="PS50850"/>
    </source>
</evidence>
<feature type="transmembrane region" description="Helical" evidence="7">
    <location>
        <begin position="135"/>
        <end position="156"/>
    </location>
</feature>
<accession>A0ABU0BPP8</accession>
<evidence type="ECO:0000313" key="9">
    <source>
        <dbReference type="EMBL" id="MDQ0320219.1"/>
    </source>
</evidence>
<feature type="transmembrane region" description="Helical" evidence="7">
    <location>
        <begin position="162"/>
        <end position="180"/>
    </location>
</feature>
<keyword evidence="10" id="KW-1185">Reference proteome</keyword>
<feature type="transmembrane region" description="Helical" evidence="7">
    <location>
        <begin position="244"/>
        <end position="263"/>
    </location>
</feature>
<evidence type="ECO:0000256" key="7">
    <source>
        <dbReference type="SAM" id="Phobius"/>
    </source>
</evidence>
<dbReference type="InterPro" id="IPR036259">
    <property type="entry name" value="MFS_trans_sf"/>
</dbReference>
<feature type="transmembrane region" description="Helical" evidence="7">
    <location>
        <begin position="333"/>
        <end position="355"/>
    </location>
</feature>
<keyword evidence="4 7" id="KW-0812">Transmembrane</keyword>